<feature type="coiled-coil region" evidence="1">
    <location>
        <begin position="500"/>
        <end position="717"/>
    </location>
</feature>
<accession>A0A1R2BP36</accession>
<feature type="coiled-coil region" evidence="1">
    <location>
        <begin position="351"/>
        <end position="407"/>
    </location>
</feature>
<dbReference type="SUPFAM" id="SSF50969">
    <property type="entry name" value="YVTN repeat-like/Quinoprotein amine dehydrogenase"/>
    <property type="match status" value="1"/>
</dbReference>
<proteinExistence type="predicted"/>
<keyword evidence="1" id="KW-0175">Coiled coil</keyword>
<reference evidence="2 3" key="1">
    <citation type="submission" date="2016-11" db="EMBL/GenBank/DDBJ databases">
        <title>The macronuclear genome of Stentor coeruleus: a giant cell with tiny introns.</title>
        <authorList>
            <person name="Slabodnick M."/>
            <person name="Ruby J.G."/>
            <person name="Reiff S.B."/>
            <person name="Swart E.C."/>
            <person name="Gosai S."/>
            <person name="Prabakaran S."/>
            <person name="Witkowska E."/>
            <person name="Larue G.E."/>
            <person name="Fisher S."/>
            <person name="Freeman R.M."/>
            <person name="Gunawardena J."/>
            <person name="Chu W."/>
            <person name="Stover N.A."/>
            <person name="Gregory B.D."/>
            <person name="Nowacki M."/>
            <person name="Derisi J."/>
            <person name="Roy S.W."/>
            <person name="Marshall W.F."/>
            <person name="Sood P."/>
        </authorList>
    </citation>
    <scope>NUCLEOTIDE SEQUENCE [LARGE SCALE GENOMIC DNA]</scope>
    <source>
        <strain evidence="2">WM001</strain>
    </source>
</reference>
<comment type="caution">
    <text evidence="2">The sequence shown here is derived from an EMBL/GenBank/DDBJ whole genome shotgun (WGS) entry which is preliminary data.</text>
</comment>
<name>A0A1R2BP36_9CILI</name>
<sequence>MDSICLYGEGCTENAVYLCISCSNLALCPAHYSSHSEDLSTHTKRLLFANSQNEIKKSLDFLVKLQDIGELKHQSIIESLGKTCENLTEASLECVASFEGFLGKISRAKEYLEKFYVDSFESFEGFLGKISRAKEYLEKFYVDSFEASDEEMNSFLCQIEKEGKNTDFLLEDFEFNKDFDKKFGFVQVPKLEDPEKDKKIAELDRKCYEKSQQIENLSKRLNEKNFEIDMLNTQLEQEKFNKVEEINDLTESIKYYISSNSNLNEQLLEYESKYKDLVKTNREAEEQISSLKEKIYSKSQEIAILKQNTGSLLEEIKLAEQKSSEMDKKNQELGSSLLSITLQYQYLKKSIDNLHKTIEEKDNEIKIEKNRRKEIVANTISEHQYFTKEAKAEKVILEQEINTLKTSMLFLEKSLPKELKSSKIITNPTNITIKEPPLELETSNYETEKISKENISISNSISSTKSLYPCLIDIDTFDTESNLVRTSTCQVENKTLVLDYENLKVDIETLNEINSRLRNEVNELIRSKEILKKEYEESKVCYKDLLETSKKTREREIEALQEKIHNLEINIETLSKSQDSMIKDIESLTVANALLEVSLNKHKENEQKIKNNLQSVMAKYKSDQELYAGQASLIASYKEQINLKNEQIEKLNKDYLYSENESLKVFELLQKNIKNAHDEVDRLKKKEEQYIHLNSEYNTLQRAKQEDENKIKKLETDNYVLTDTIYNCVLRSLKSNPKLFRDDNSNLTLYNARKSHYMQHSIFEINYKSHIELDTLYYVQFIDLGICIIDKKTKQIKYSYPLSDYSFDNFAVSFNNKFIALNNSSKFLLLEVTDRDIFPRILEVQEGIKNIMFTRNGMFCISFGNMICVWSTEDGLLVKSLREKESDLLDYAFAKY</sequence>
<dbReference type="AlphaFoldDB" id="A0A1R2BP36"/>
<dbReference type="InterPro" id="IPR011044">
    <property type="entry name" value="Quino_amine_DH_bsu"/>
</dbReference>
<evidence type="ECO:0000313" key="3">
    <source>
        <dbReference type="Proteomes" id="UP000187209"/>
    </source>
</evidence>
<keyword evidence="3" id="KW-1185">Reference proteome</keyword>
<gene>
    <name evidence="2" type="ORF">SteCoe_21665</name>
</gene>
<dbReference type="EMBL" id="MPUH01000518">
    <property type="protein sequence ID" value="OMJ78511.1"/>
    <property type="molecule type" value="Genomic_DNA"/>
</dbReference>
<organism evidence="2 3">
    <name type="scientific">Stentor coeruleus</name>
    <dbReference type="NCBI Taxonomy" id="5963"/>
    <lineage>
        <taxon>Eukaryota</taxon>
        <taxon>Sar</taxon>
        <taxon>Alveolata</taxon>
        <taxon>Ciliophora</taxon>
        <taxon>Postciliodesmatophora</taxon>
        <taxon>Heterotrichea</taxon>
        <taxon>Heterotrichida</taxon>
        <taxon>Stentoridae</taxon>
        <taxon>Stentor</taxon>
    </lineage>
</organism>
<evidence type="ECO:0000256" key="1">
    <source>
        <dbReference type="SAM" id="Coils"/>
    </source>
</evidence>
<dbReference type="Proteomes" id="UP000187209">
    <property type="component" value="Unassembled WGS sequence"/>
</dbReference>
<evidence type="ECO:0000313" key="2">
    <source>
        <dbReference type="EMBL" id="OMJ78511.1"/>
    </source>
</evidence>
<protein>
    <submittedName>
        <fullName evidence="2">Uncharacterized protein</fullName>
    </submittedName>
</protein>
<feature type="coiled-coil region" evidence="1">
    <location>
        <begin position="200"/>
        <end position="322"/>
    </location>
</feature>